<evidence type="ECO:0000256" key="2">
    <source>
        <dbReference type="ARBA" id="ARBA00009997"/>
    </source>
</evidence>
<dbReference type="PANTHER" id="PTHR37311">
    <property type="entry name" value="2-PHOSPHOSULFOLACTATE PHOSPHATASE-RELATED"/>
    <property type="match status" value="1"/>
</dbReference>
<gene>
    <name evidence="8" type="primary">comB</name>
    <name evidence="8" type="ORF">Pan44_28000</name>
</gene>
<dbReference type="KEGG" id="ccos:Pan44_28000"/>
<evidence type="ECO:0000256" key="6">
    <source>
        <dbReference type="ARBA" id="ARBA00022842"/>
    </source>
</evidence>
<evidence type="ECO:0000256" key="7">
    <source>
        <dbReference type="ARBA" id="ARBA00033711"/>
    </source>
</evidence>
<comment type="similarity">
    <text evidence="2">Belongs to the ComB family.</text>
</comment>
<evidence type="ECO:0000313" key="9">
    <source>
        <dbReference type="Proteomes" id="UP000315700"/>
    </source>
</evidence>
<evidence type="ECO:0000313" key="8">
    <source>
        <dbReference type="EMBL" id="QDT54764.1"/>
    </source>
</evidence>
<evidence type="ECO:0000256" key="3">
    <source>
        <dbReference type="ARBA" id="ARBA00012953"/>
    </source>
</evidence>
<dbReference type="Proteomes" id="UP000315700">
    <property type="component" value="Chromosome"/>
</dbReference>
<evidence type="ECO:0000256" key="1">
    <source>
        <dbReference type="ARBA" id="ARBA00001946"/>
    </source>
</evidence>
<sequence>MPRVQVALLPSTLRDIDLSGSVAVVIDVLRATTTIIHALAAGAREVIPCREVEEAFAARDRLGADECALGGERHGLLIPGFQLDNSPFSYTSGTVGGKSVVFTTTNGTRALAACESASAVVCAGFVNRSAIVDWLKSDGRPVWIVCAGTDGLVTAEDVLVAGGIAVGLLGTAPSGPMSVAEVESLDPARGDACALAVQFYNAHGLTDALRLEAMRTSRGGSNLIENGFDRDIARAAEDSRAGLDIVPEFRDGRITVI</sequence>
<dbReference type="InterPro" id="IPR036702">
    <property type="entry name" value="ComB-like_sf"/>
</dbReference>
<dbReference type="GO" id="GO:0050532">
    <property type="term" value="F:2-phosphosulfolactate phosphatase activity"/>
    <property type="evidence" value="ECO:0007669"/>
    <property type="project" value="UniProtKB-EC"/>
</dbReference>
<dbReference type="GO" id="GO:0000287">
    <property type="term" value="F:magnesium ion binding"/>
    <property type="evidence" value="ECO:0007669"/>
    <property type="project" value="InterPro"/>
</dbReference>
<dbReference type="OrthoDB" id="4913at2"/>
<evidence type="ECO:0000256" key="5">
    <source>
        <dbReference type="ARBA" id="ARBA00022801"/>
    </source>
</evidence>
<organism evidence="8 9">
    <name type="scientific">Caulifigura coniformis</name>
    <dbReference type="NCBI Taxonomy" id="2527983"/>
    <lineage>
        <taxon>Bacteria</taxon>
        <taxon>Pseudomonadati</taxon>
        <taxon>Planctomycetota</taxon>
        <taxon>Planctomycetia</taxon>
        <taxon>Planctomycetales</taxon>
        <taxon>Planctomycetaceae</taxon>
        <taxon>Caulifigura</taxon>
    </lineage>
</organism>
<dbReference type="SUPFAM" id="SSF142823">
    <property type="entry name" value="ComB-like"/>
    <property type="match status" value="1"/>
</dbReference>
<keyword evidence="9" id="KW-1185">Reference proteome</keyword>
<reference evidence="8 9" key="1">
    <citation type="submission" date="2019-02" db="EMBL/GenBank/DDBJ databases">
        <title>Deep-cultivation of Planctomycetes and their phenomic and genomic characterization uncovers novel biology.</title>
        <authorList>
            <person name="Wiegand S."/>
            <person name="Jogler M."/>
            <person name="Boedeker C."/>
            <person name="Pinto D."/>
            <person name="Vollmers J."/>
            <person name="Rivas-Marin E."/>
            <person name="Kohn T."/>
            <person name="Peeters S.H."/>
            <person name="Heuer A."/>
            <person name="Rast P."/>
            <person name="Oberbeckmann S."/>
            <person name="Bunk B."/>
            <person name="Jeske O."/>
            <person name="Meyerdierks A."/>
            <person name="Storesund J.E."/>
            <person name="Kallscheuer N."/>
            <person name="Luecker S."/>
            <person name="Lage O.M."/>
            <person name="Pohl T."/>
            <person name="Merkel B.J."/>
            <person name="Hornburger P."/>
            <person name="Mueller R.-W."/>
            <person name="Bruemmer F."/>
            <person name="Labrenz M."/>
            <person name="Spormann A.M."/>
            <person name="Op den Camp H."/>
            <person name="Overmann J."/>
            <person name="Amann R."/>
            <person name="Jetten M.S.M."/>
            <person name="Mascher T."/>
            <person name="Medema M.H."/>
            <person name="Devos D.P."/>
            <person name="Kaster A.-K."/>
            <person name="Ovreas L."/>
            <person name="Rohde M."/>
            <person name="Galperin M.Y."/>
            <person name="Jogler C."/>
        </authorList>
    </citation>
    <scope>NUCLEOTIDE SEQUENCE [LARGE SCALE GENOMIC DNA]</scope>
    <source>
        <strain evidence="8 9">Pan44</strain>
    </source>
</reference>
<dbReference type="InterPro" id="IPR005238">
    <property type="entry name" value="ComB-like"/>
</dbReference>
<keyword evidence="6" id="KW-0460">Magnesium</keyword>
<dbReference type="EMBL" id="CP036271">
    <property type="protein sequence ID" value="QDT54764.1"/>
    <property type="molecule type" value="Genomic_DNA"/>
</dbReference>
<dbReference type="RefSeq" id="WP_145030597.1">
    <property type="nucleotide sequence ID" value="NZ_CP036271.1"/>
</dbReference>
<comment type="catalytic activity">
    <reaction evidence="7">
        <text>(2R)-O-phospho-3-sulfolactate + H2O = (2R)-3-sulfolactate + phosphate</text>
        <dbReference type="Rhea" id="RHEA:23416"/>
        <dbReference type="ChEBI" id="CHEBI:15377"/>
        <dbReference type="ChEBI" id="CHEBI:15597"/>
        <dbReference type="ChEBI" id="CHEBI:43474"/>
        <dbReference type="ChEBI" id="CHEBI:58738"/>
        <dbReference type="EC" id="3.1.3.71"/>
    </reaction>
</comment>
<proteinExistence type="inferred from homology"/>
<protein>
    <recommendedName>
        <fullName evidence="4">Probable 2-phosphosulfolactate phosphatase</fullName>
        <ecNumber evidence="3">3.1.3.71</ecNumber>
    </recommendedName>
</protein>
<comment type="cofactor">
    <cofactor evidence="1">
        <name>Mg(2+)</name>
        <dbReference type="ChEBI" id="CHEBI:18420"/>
    </cofactor>
</comment>
<keyword evidence="5 8" id="KW-0378">Hydrolase</keyword>
<dbReference type="InParanoid" id="A0A517SF43"/>
<dbReference type="GO" id="GO:0050545">
    <property type="term" value="F:sulfopyruvate decarboxylase activity"/>
    <property type="evidence" value="ECO:0007669"/>
    <property type="project" value="TreeGrafter"/>
</dbReference>
<name>A0A517SF43_9PLAN</name>
<evidence type="ECO:0000256" key="4">
    <source>
        <dbReference type="ARBA" id="ARBA00021948"/>
    </source>
</evidence>
<dbReference type="EC" id="3.1.3.71" evidence="3"/>
<dbReference type="Pfam" id="PF04029">
    <property type="entry name" value="2-ph_phosp"/>
    <property type="match status" value="1"/>
</dbReference>
<dbReference type="AlphaFoldDB" id="A0A517SF43"/>
<dbReference type="PANTHER" id="PTHR37311:SF1">
    <property type="entry name" value="2-PHOSPHOSULFOLACTATE PHOSPHATASE-RELATED"/>
    <property type="match status" value="1"/>
</dbReference>
<dbReference type="Gene3D" id="3.90.1560.10">
    <property type="entry name" value="ComB-like"/>
    <property type="match status" value="1"/>
</dbReference>
<accession>A0A517SF43</accession>